<keyword evidence="3" id="KW-1185">Reference proteome</keyword>
<accession>A0A3N1CXS7</accession>
<keyword evidence="1" id="KW-0812">Transmembrane</keyword>
<dbReference type="EMBL" id="RJKE01000001">
    <property type="protein sequence ID" value="ROO86103.1"/>
    <property type="molecule type" value="Genomic_DNA"/>
</dbReference>
<feature type="transmembrane region" description="Helical" evidence="1">
    <location>
        <begin position="14"/>
        <end position="34"/>
    </location>
</feature>
<evidence type="ECO:0000313" key="2">
    <source>
        <dbReference type="EMBL" id="ROO86103.1"/>
    </source>
</evidence>
<organism evidence="2 3">
    <name type="scientific">Actinocorallia herbida</name>
    <dbReference type="NCBI Taxonomy" id="58109"/>
    <lineage>
        <taxon>Bacteria</taxon>
        <taxon>Bacillati</taxon>
        <taxon>Actinomycetota</taxon>
        <taxon>Actinomycetes</taxon>
        <taxon>Streptosporangiales</taxon>
        <taxon>Thermomonosporaceae</taxon>
        <taxon>Actinocorallia</taxon>
    </lineage>
</organism>
<keyword evidence="1" id="KW-1133">Transmembrane helix</keyword>
<feature type="transmembrane region" description="Helical" evidence="1">
    <location>
        <begin position="40"/>
        <end position="58"/>
    </location>
</feature>
<keyword evidence="1" id="KW-0472">Membrane</keyword>
<gene>
    <name evidence="2" type="ORF">EDD29_3666</name>
</gene>
<comment type="caution">
    <text evidence="2">The sequence shown here is derived from an EMBL/GenBank/DDBJ whole genome shotgun (WGS) entry which is preliminary data.</text>
</comment>
<dbReference type="OrthoDB" id="3694145at2"/>
<protein>
    <recommendedName>
        <fullName evidence="4">PH (Pleckstrin Homology) domain-containing protein</fullName>
    </recommendedName>
</protein>
<reference evidence="2 3" key="1">
    <citation type="submission" date="2018-11" db="EMBL/GenBank/DDBJ databases">
        <title>Sequencing the genomes of 1000 actinobacteria strains.</title>
        <authorList>
            <person name="Klenk H.-P."/>
        </authorList>
    </citation>
    <scope>NUCLEOTIDE SEQUENCE [LARGE SCALE GENOMIC DNA]</scope>
    <source>
        <strain evidence="2 3">DSM 44254</strain>
    </source>
</reference>
<evidence type="ECO:0000256" key="1">
    <source>
        <dbReference type="SAM" id="Phobius"/>
    </source>
</evidence>
<sequence>MPAGSDLHVRYHPACGWSLLGFGVVGTAAGVWALLVGMGFGQILVMGPIFVFLGYRYLAGECFSYEPRTRAITLIGPAGNERLVRIGEEELLVMEGGRIITVYRGKRRKLPPRRVFCRRDDWDAVAAAIPDA</sequence>
<evidence type="ECO:0000313" key="3">
    <source>
        <dbReference type="Proteomes" id="UP000272400"/>
    </source>
</evidence>
<dbReference type="RefSeq" id="WP_123665535.1">
    <property type="nucleotide sequence ID" value="NZ_RJKE01000001.1"/>
</dbReference>
<evidence type="ECO:0008006" key="4">
    <source>
        <dbReference type="Google" id="ProtNLM"/>
    </source>
</evidence>
<name>A0A3N1CXS7_9ACTN</name>
<dbReference type="Proteomes" id="UP000272400">
    <property type="component" value="Unassembled WGS sequence"/>
</dbReference>
<proteinExistence type="predicted"/>
<dbReference type="AlphaFoldDB" id="A0A3N1CXS7"/>